<gene>
    <name evidence="1" type="ORF">J7E47_09465</name>
</gene>
<dbReference type="InterPro" id="IPR036866">
    <property type="entry name" value="RibonucZ/Hydroxyglut_hydro"/>
</dbReference>
<organism evidence="1 2">
    <name type="scientific">Pseudomonas fluorescens</name>
    <dbReference type="NCBI Taxonomy" id="294"/>
    <lineage>
        <taxon>Bacteria</taxon>
        <taxon>Pseudomonadati</taxon>
        <taxon>Pseudomonadota</taxon>
        <taxon>Gammaproteobacteria</taxon>
        <taxon>Pseudomonadales</taxon>
        <taxon>Pseudomonadaceae</taxon>
        <taxon>Pseudomonas</taxon>
    </lineage>
</organism>
<dbReference type="Proteomes" id="UP000692896">
    <property type="component" value="Unassembled WGS sequence"/>
</dbReference>
<name>A0A944HBY1_PSEFL</name>
<dbReference type="AlphaFoldDB" id="A0A944HBY1"/>
<comment type="caution">
    <text evidence="1">The sequence shown here is derived from an EMBL/GenBank/DDBJ whole genome shotgun (WGS) entry which is preliminary data.</text>
</comment>
<accession>A0A944HBY1</accession>
<proteinExistence type="predicted"/>
<dbReference type="EMBL" id="JAGGOB010000020">
    <property type="protein sequence ID" value="MBT2328945.1"/>
    <property type="molecule type" value="Genomic_DNA"/>
</dbReference>
<evidence type="ECO:0000313" key="2">
    <source>
        <dbReference type="Proteomes" id="UP000692896"/>
    </source>
</evidence>
<dbReference type="Gene3D" id="3.60.15.10">
    <property type="entry name" value="Ribonuclease Z/Hydroxyacylglutathione hydrolase-like"/>
    <property type="match status" value="1"/>
</dbReference>
<evidence type="ECO:0000313" key="1">
    <source>
        <dbReference type="EMBL" id="MBT2328945.1"/>
    </source>
</evidence>
<sequence>MAAKITFFQVGNGDMTLVRLADTRVTTILTDINIRSSADDPDDDMPDVAGALRQRLMYDKDQRPFVDAFMLSHPDQDHCRGLRKHFWLGRPEDYPDDHLERSERRIIIRELWSSPLIFRRRSVNHTLCDDARAFNSEARRRVAHWRANGYATSGNRILIMGEDNDDKTDDLGAILIRSGDTFSKIDGEYSSLFSARLLAPAPHEDDQELETLLSKNDSSIVMNMEISPSIFSSRKTRFLTGGDARVLIWERMWERFQDTPEVLEYDLLLAPHHCSWRSLSYDSWSDLRENAQLCDAARKALGQARGGATIISSSNKILDDAVDPPSIRAKREYDEITDEVDGWFGCTGDLKDAAVLELEVASNGSVSRIAAVGIASAAASTAAAAAPRAGAPER</sequence>
<reference evidence="1" key="1">
    <citation type="submission" date="2021-03" db="EMBL/GenBank/DDBJ databases">
        <title>Genomic analysis provides insights into the functional capacity of soil bacteria communities inhabiting an altitudinal gradient in the Atacama Desert.</title>
        <authorList>
            <person name="Gonzalez M."/>
            <person name="Maldonado J."/>
            <person name="Maza F."/>
            <person name="Hodar C."/>
            <person name="Cortes M."/>
            <person name="Palma R."/>
            <person name="Andreani C."/>
            <person name="Gaete A."/>
            <person name="Vasquez-Dean J."/>
            <person name="Acuna V."/>
            <person name="Aguado M."/>
            <person name="Mandakovic D."/>
            <person name="Latorre M."/>
            <person name="Orellana A."/>
            <person name="Gutierrez R."/>
            <person name="Montecino M."/>
            <person name="Allende M."/>
            <person name="Maass A."/>
            <person name="Cambiazo V."/>
        </authorList>
    </citation>
    <scope>NUCLEOTIDE SEQUENCE</scope>
    <source>
        <strain evidence="1">ISL-25</strain>
    </source>
</reference>
<dbReference type="RefSeq" id="WP_214917762.1">
    <property type="nucleotide sequence ID" value="NZ_JAGGNX010000022.1"/>
</dbReference>
<protein>
    <submittedName>
        <fullName evidence="1">Metallohydrolase</fullName>
    </submittedName>
</protein>